<dbReference type="SUPFAM" id="SSF53807">
    <property type="entry name" value="Helical backbone' metal receptor"/>
    <property type="match status" value="1"/>
</dbReference>
<dbReference type="PROSITE" id="PS50983">
    <property type="entry name" value="FE_B12_PBP"/>
    <property type="match status" value="1"/>
</dbReference>
<keyword evidence="4" id="KW-1185">Reference proteome</keyword>
<dbReference type="EMBL" id="LNTB01000001">
    <property type="protein sequence ID" value="KSW12088.1"/>
    <property type="molecule type" value="Genomic_DNA"/>
</dbReference>
<protein>
    <recommendedName>
        <fullName evidence="2">Fe/B12 periplasmic-binding domain-containing protein</fullName>
    </recommendedName>
</protein>
<keyword evidence="1" id="KW-0732">Signal</keyword>
<name>A0A0V8RVP0_PYROC</name>
<gene>
    <name evidence="3" type="ORF">CF15_04755</name>
</gene>
<sequence length="305" mass="33084">MTATATRIVLVDALGRSIVLEKPAERIVTLAPSITEDVCSLGLCSRIVGLDSYSKTVEGVPSNATVVGGYWNPSPEKIAALHPDLVLACSGVPYQERMAPQLEQLGIRVFFLRCDRARDLNDIYWDLRAVATLLGRPEAADKVIEGMRERVARLEEALANMTRPSVALLVYLQKNGAWVAGGGTFQDTLVNLAGGTNVFHSLHGWQMVGYEEILSKNPDYIVVTGMSPADYNRTIALFESTPLKNARAFREGHVCVLYGEAANRLNRPSPGVVDAAYLLAHLLHPDKVEAPAGLAESYHCLGQSG</sequence>
<evidence type="ECO:0000256" key="1">
    <source>
        <dbReference type="ARBA" id="ARBA00022729"/>
    </source>
</evidence>
<reference evidence="3 4" key="1">
    <citation type="submission" date="2015-11" db="EMBL/GenBank/DDBJ databases">
        <title>Genome sequence of Pyrodictium occultum PL-19, a marine hyperthermophilic archaeon isolated from Volcano, Italy.</title>
        <authorList>
            <person name="Utturkar S."/>
            <person name="Huber H."/>
            <person name="Leptihn S."/>
            <person name="Brown S."/>
            <person name="Stetter K.O."/>
            <person name="Podar M."/>
        </authorList>
    </citation>
    <scope>NUCLEOTIDE SEQUENCE [LARGE SCALE GENOMIC DNA]</scope>
    <source>
        <strain evidence="3 4">PL-19</strain>
    </source>
</reference>
<evidence type="ECO:0000313" key="3">
    <source>
        <dbReference type="EMBL" id="KSW12088.1"/>
    </source>
</evidence>
<proteinExistence type="predicted"/>
<dbReference type="InterPro" id="IPR002491">
    <property type="entry name" value="ABC_transptr_periplasmic_BD"/>
</dbReference>
<dbReference type="Proteomes" id="UP000053352">
    <property type="component" value="Unassembled WGS sequence"/>
</dbReference>
<feature type="domain" description="Fe/B12 periplasmic-binding" evidence="2">
    <location>
        <begin position="26"/>
        <end position="287"/>
    </location>
</feature>
<dbReference type="InterPro" id="IPR054828">
    <property type="entry name" value="Vit_B12_bind_prot"/>
</dbReference>
<dbReference type="AlphaFoldDB" id="A0A0V8RVP0"/>
<dbReference type="InterPro" id="IPR050902">
    <property type="entry name" value="ABC_Transporter_SBP"/>
</dbReference>
<comment type="caution">
    <text evidence="3">The sequence shown here is derived from an EMBL/GenBank/DDBJ whole genome shotgun (WGS) entry which is preliminary data.</text>
</comment>
<dbReference type="PANTHER" id="PTHR30535">
    <property type="entry name" value="VITAMIN B12-BINDING PROTEIN"/>
    <property type="match status" value="1"/>
</dbReference>
<evidence type="ECO:0000259" key="2">
    <source>
        <dbReference type="PROSITE" id="PS50983"/>
    </source>
</evidence>
<accession>A0A0V8RVP0</accession>
<evidence type="ECO:0000313" key="4">
    <source>
        <dbReference type="Proteomes" id="UP000053352"/>
    </source>
</evidence>
<dbReference type="Gene3D" id="3.40.50.1980">
    <property type="entry name" value="Nitrogenase molybdenum iron protein domain"/>
    <property type="match status" value="2"/>
</dbReference>
<dbReference type="NCBIfam" id="NF038402">
    <property type="entry name" value="TroA_like"/>
    <property type="match status" value="1"/>
</dbReference>
<organism evidence="3 4">
    <name type="scientific">Pyrodictium occultum</name>
    <dbReference type="NCBI Taxonomy" id="2309"/>
    <lineage>
        <taxon>Archaea</taxon>
        <taxon>Thermoproteota</taxon>
        <taxon>Thermoprotei</taxon>
        <taxon>Desulfurococcales</taxon>
        <taxon>Pyrodictiaceae</taxon>
        <taxon>Pyrodictium</taxon>
    </lineage>
</organism>
<dbReference type="Pfam" id="PF01497">
    <property type="entry name" value="Peripla_BP_2"/>
    <property type="match status" value="1"/>
</dbReference>
<dbReference type="STRING" id="2309.CF15_04755"/>
<dbReference type="PANTHER" id="PTHR30535:SF34">
    <property type="entry name" value="MOLYBDATE-BINDING PROTEIN MOLA"/>
    <property type="match status" value="1"/>
</dbReference>